<keyword evidence="2" id="KW-1185">Reference proteome</keyword>
<name>A0A9Q0M4C2_BLOTA</name>
<dbReference type="PANTHER" id="PTHR33964">
    <property type="entry name" value="RE45066P-RELATED"/>
    <property type="match status" value="1"/>
</dbReference>
<protein>
    <submittedName>
        <fullName evidence="1">Uncharacterized protein</fullName>
    </submittedName>
</protein>
<comment type="caution">
    <text evidence="1">The sequence shown here is derived from an EMBL/GenBank/DDBJ whole genome shotgun (WGS) entry which is preliminary data.</text>
</comment>
<organism evidence="1 2">
    <name type="scientific">Blomia tropicalis</name>
    <name type="common">Mite</name>
    <dbReference type="NCBI Taxonomy" id="40697"/>
    <lineage>
        <taxon>Eukaryota</taxon>
        <taxon>Metazoa</taxon>
        <taxon>Ecdysozoa</taxon>
        <taxon>Arthropoda</taxon>
        <taxon>Chelicerata</taxon>
        <taxon>Arachnida</taxon>
        <taxon>Acari</taxon>
        <taxon>Acariformes</taxon>
        <taxon>Sarcoptiformes</taxon>
        <taxon>Astigmata</taxon>
        <taxon>Glycyphagoidea</taxon>
        <taxon>Echimyopodidae</taxon>
        <taxon>Blomia</taxon>
    </lineage>
</organism>
<dbReference type="EMBL" id="JAPWDV010000003">
    <property type="protein sequence ID" value="KAJ6217662.1"/>
    <property type="molecule type" value="Genomic_DNA"/>
</dbReference>
<accession>A0A9Q0M4C2</accession>
<dbReference type="PANTHER" id="PTHR33964:SF1">
    <property type="entry name" value="RE45066P"/>
    <property type="match status" value="1"/>
</dbReference>
<evidence type="ECO:0000313" key="1">
    <source>
        <dbReference type="EMBL" id="KAJ6217662.1"/>
    </source>
</evidence>
<dbReference type="AlphaFoldDB" id="A0A9Q0M4C2"/>
<sequence>MFANCHIFCDNIVCGQADEAYKRKLKYCKLDNLFSCFAEPIAQFTSQVNGTGIAQSEEEFEQFCFNLHDYLPYCAKQWIKRCGSMMHLEIIKRTYLDPLQQSMKTFCDPQNGIRPKFLANAQCLIEEVKLATAYRGECVRQIQANMEFIHELDGKMSKKKLKFCKPEMLLECGIEPNAMFTSTQNGSGIVNSDDEMEQFCFNQVDYLPICLKQWLTRCSSPVTSELIQRIFIKPMKKAMIEFCDRNGPIRNEFLKYSNCLIHKVKLSKSYRRECIRPLQAAGEFIHENSISQRTPSFTEYLTNTCCAFNKWENCILSHLTEHCGKPSADVFPYLIHQGTLNLLRHLCQPLKFDPENPKHCDKNKFIAPESLTPKGLHSNSILSYVFSYSCPNVGWGIVPERDW</sequence>
<evidence type="ECO:0000313" key="2">
    <source>
        <dbReference type="Proteomes" id="UP001142055"/>
    </source>
</evidence>
<dbReference type="Proteomes" id="UP001142055">
    <property type="component" value="Chromosome 3"/>
</dbReference>
<gene>
    <name evidence="1" type="ORF">RDWZM_008819</name>
</gene>
<reference evidence="1" key="1">
    <citation type="submission" date="2022-12" db="EMBL/GenBank/DDBJ databases">
        <title>Genome assemblies of Blomia tropicalis.</title>
        <authorList>
            <person name="Cui Y."/>
        </authorList>
    </citation>
    <scope>NUCLEOTIDE SEQUENCE</scope>
    <source>
        <tissue evidence="1">Adult mites</tissue>
    </source>
</reference>
<proteinExistence type="predicted"/>